<keyword evidence="2" id="KW-1185">Reference proteome</keyword>
<gene>
    <name evidence="1" type="ORF">Pm5461_107</name>
</gene>
<organism evidence="1 2">
    <name type="scientific">Proteus phage vB_PmiM_Pm5461</name>
    <dbReference type="NCBI Taxonomy" id="1636250"/>
    <lineage>
        <taxon>Viruses</taxon>
        <taxon>Duplodnaviria</taxon>
        <taxon>Heunggongvirae</taxon>
        <taxon>Uroviricota</taxon>
        <taxon>Caudoviricetes</taxon>
        <taxon>Pantevenvirales</taxon>
        <taxon>Straboviridae</taxon>
        <taxon>Bragavirus</taxon>
        <taxon>Bragavirus pm5461</taxon>
    </lineage>
</organism>
<dbReference type="EMBL" id="KP890823">
    <property type="protein sequence ID" value="AKA61972.1"/>
    <property type="molecule type" value="Genomic_DNA"/>
</dbReference>
<name>A0A0G2SSP4_9CAUD</name>
<protein>
    <submittedName>
        <fullName evidence="1">Uncharacterized protein</fullName>
    </submittedName>
</protein>
<sequence>MKYLILLLVLIVVCFSWSALTKSVSKGLEDQRIQGQCISKLVSLGVERKNIDVNFETNTCKEIK</sequence>
<evidence type="ECO:0000313" key="2">
    <source>
        <dbReference type="Proteomes" id="UP000202749"/>
    </source>
</evidence>
<dbReference type="KEGG" id="vg:26622909"/>
<proteinExistence type="predicted"/>
<dbReference type="Proteomes" id="UP000202749">
    <property type="component" value="Segment"/>
</dbReference>
<evidence type="ECO:0000313" key="1">
    <source>
        <dbReference type="EMBL" id="AKA61972.1"/>
    </source>
</evidence>
<dbReference type="GeneID" id="26622909"/>
<reference evidence="1 2" key="1">
    <citation type="submission" date="2015-03" db="EMBL/GenBank/DDBJ databases">
        <authorList>
            <person name="Melo L.D.R."/>
            <person name="Veiga P."/>
            <person name="Cerca N."/>
            <person name="Kropinski A.M."/>
            <person name="Azeredo J."/>
            <person name="Almeida C."/>
            <person name="Sillankorva S."/>
        </authorList>
    </citation>
    <scope>NUCLEOTIDE SEQUENCE [LARGE SCALE GENOMIC DNA]</scope>
</reference>
<accession>A0A0G2SSP4</accession>
<dbReference type="RefSeq" id="YP_009195528.1">
    <property type="nucleotide sequence ID" value="NC_028762.1"/>
</dbReference>